<keyword evidence="5" id="KW-0378">Hydrolase</keyword>
<dbReference type="Proteomes" id="UP000620124">
    <property type="component" value="Unassembled WGS sequence"/>
</dbReference>
<dbReference type="SUPFAM" id="SSF53098">
    <property type="entry name" value="Ribonuclease H-like"/>
    <property type="match status" value="1"/>
</dbReference>
<keyword evidence="7" id="KW-0695">RNA-directed DNA polymerase</keyword>
<dbReference type="AlphaFoldDB" id="A0A8H6Z7I7"/>
<accession>A0A8H6Z7I7</accession>
<evidence type="ECO:0000256" key="3">
    <source>
        <dbReference type="ARBA" id="ARBA00022722"/>
    </source>
</evidence>
<reference evidence="9" key="1">
    <citation type="submission" date="2020-05" db="EMBL/GenBank/DDBJ databases">
        <title>Mycena genomes resolve the evolution of fungal bioluminescence.</title>
        <authorList>
            <person name="Tsai I.J."/>
        </authorList>
    </citation>
    <scope>NUCLEOTIDE SEQUENCE</scope>
    <source>
        <strain evidence="9">CCC161011</strain>
    </source>
</reference>
<dbReference type="GO" id="GO:0005634">
    <property type="term" value="C:nucleus"/>
    <property type="evidence" value="ECO:0007669"/>
    <property type="project" value="UniProtKB-ARBA"/>
</dbReference>
<keyword evidence="3" id="KW-0540">Nuclease</keyword>
<dbReference type="EMBL" id="JACAZI010000001">
    <property type="protein sequence ID" value="KAF7372202.1"/>
    <property type="molecule type" value="Genomic_DNA"/>
</dbReference>
<dbReference type="PANTHER" id="PTHR37984">
    <property type="entry name" value="PROTEIN CBG26694"/>
    <property type="match status" value="1"/>
</dbReference>
<dbReference type="Gene3D" id="3.30.420.10">
    <property type="entry name" value="Ribonuclease H-like superfamily/Ribonuclease H"/>
    <property type="match status" value="1"/>
</dbReference>
<keyword evidence="2" id="KW-0548">Nucleotidyltransferase</keyword>
<keyword evidence="6" id="KW-0694">RNA-binding</keyword>
<dbReference type="InterPro" id="IPR036397">
    <property type="entry name" value="RNaseH_sf"/>
</dbReference>
<evidence type="ECO:0000256" key="6">
    <source>
        <dbReference type="ARBA" id="ARBA00022884"/>
    </source>
</evidence>
<evidence type="ECO:0000256" key="7">
    <source>
        <dbReference type="ARBA" id="ARBA00022918"/>
    </source>
</evidence>
<evidence type="ECO:0000259" key="8">
    <source>
        <dbReference type="PROSITE" id="PS50994"/>
    </source>
</evidence>
<dbReference type="GO" id="GO:0015074">
    <property type="term" value="P:DNA integration"/>
    <property type="evidence" value="ECO:0007669"/>
    <property type="project" value="InterPro"/>
</dbReference>
<dbReference type="Pfam" id="PF17917">
    <property type="entry name" value="RT_RNaseH"/>
    <property type="match status" value="1"/>
</dbReference>
<dbReference type="InterPro" id="IPR050951">
    <property type="entry name" value="Retrovirus_Pol_polyprotein"/>
</dbReference>
<evidence type="ECO:0000256" key="5">
    <source>
        <dbReference type="ARBA" id="ARBA00022801"/>
    </source>
</evidence>
<dbReference type="Gene3D" id="3.30.70.270">
    <property type="match status" value="2"/>
</dbReference>
<sequence>MEVAAALEVFNPMDTPWTRRVFASHATSLESSVSFPLTFDSFPVRRRYKRVDRKVRSVPTYMPNPSAQVFRPVIIPTPEPLPTHPPPISEFVPTDRLTKERLEIILSSIPAGYLSPAEMDLFAFILHRRQRAIAFTDLERGFFSREFFPDYEIPVIEHTPWQDPPIRIPKAIEAEVRRLLQEQVAAGKFEPCTASYRCSIFAVEKTGGLRLVINLESLNQYVVRDAALPPRVDDFAESFAGYVCYGCADLFAGFDGRLLAVASRPLTGAHSLIGAVQNTCLPQGYANAVPEFQRCTTHVIAPEIPKTADVFMDDGAIKGPRTDYNGETIPENSGIRRFVFEYAHTFDRFLLRLETAGLTASGKKLVPITPRLKIVGSIVSREGWHLSHGIVAKILKWGPLSNVSEVRQFLGTAGVGRKWIRNFSRIAKPLTLLLRSTENHFVFNDAARAAQEELKRAVTSAPVLVTVDYELARLLHPRPRTSDHGLITVAVDSSIHGSGWVVFQILLAESLEKKPAIFGSCTFNAVESRYSQPKVELYGVFRAFKDLRHRIWGVFFRLETDAQFLAKMIRSPDLPNAPMTRWINYIHLFDFEVQHIPGKDHPADGLSRRPRVEDDSDESDAEEYLTKFLGATSLLYNTSYSSFIPCPLDFSIPFSLDPPTVKSILSSISMLHFRFSTPHSYYTTRNNSTHPPTIVSLSLLLYHTPPIPDAPLFSLSLLRRIPEEALSFLDPRIQKVPSEFSTRCLLGNETNFCFFTHYSSELDSSRTLPACVSHSHAVKVEDSPALWEEIIAFLKTGRVPARVLASQSPVKAEKQPLTASEKYQSACGNVLATFVAHRRQTGDESRTQGHPPRRVIVDLERRRDILAEGHNNVGHTGRDSTFRYLWERYYWPNLYDDVAMFVRSCLVCQMRSKIKPVIPYSPSWATTILRHFHLDTIEMSRTGVGGVKYVMHAIDVASCHTEAKAAVHNDAETWAKFIYTHLICRFSCIPFITVDGGSEFKNVVRILMDRFGVTCIVSSAYHPHSNGPVERSHRDFQESLVRVSAKHPGRWPEYIPAVLFAMRVTAHRAHGYSPYFLLYGVHPVFAFDITDHTWQTLDWHDVKSYSDLISLRAQQILRRDEILTPALEKLTQSRQQSIDNMNRRMRFHSFSDFEPGMWVWRHETSLEGQHGRKEEMRWSGPYIIHEVHPHKVYTLRELNGTVIRGTVTVHRLKLFYYRPDRQTLKSVGASLGHLCGAITTRQFDGGVSTMITTSIILPFDNPHLISFPTPTHP</sequence>
<evidence type="ECO:0000256" key="2">
    <source>
        <dbReference type="ARBA" id="ARBA00022695"/>
    </source>
</evidence>
<dbReference type="SUPFAM" id="SSF56672">
    <property type="entry name" value="DNA/RNA polymerases"/>
    <property type="match status" value="1"/>
</dbReference>
<dbReference type="InterPro" id="IPR041373">
    <property type="entry name" value="RT_RNaseH"/>
</dbReference>
<dbReference type="InterPro" id="IPR043502">
    <property type="entry name" value="DNA/RNA_pol_sf"/>
</dbReference>
<protein>
    <submittedName>
        <fullName evidence="9">Retrovirus-related Pol polyprotein from transposon 17.6</fullName>
    </submittedName>
</protein>
<dbReference type="PROSITE" id="PS50994">
    <property type="entry name" value="INTEGRASE"/>
    <property type="match status" value="1"/>
</dbReference>
<keyword evidence="10" id="KW-1185">Reference proteome</keyword>
<dbReference type="InterPro" id="IPR041588">
    <property type="entry name" value="Integrase_H2C2"/>
</dbReference>
<evidence type="ECO:0000256" key="4">
    <source>
        <dbReference type="ARBA" id="ARBA00022759"/>
    </source>
</evidence>
<evidence type="ECO:0000313" key="10">
    <source>
        <dbReference type="Proteomes" id="UP000620124"/>
    </source>
</evidence>
<dbReference type="GO" id="GO:0003723">
    <property type="term" value="F:RNA binding"/>
    <property type="evidence" value="ECO:0007669"/>
    <property type="project" value="UniProtKB-KW"/>
</dbReference>
<evidence type="ECO:0000256" key="1">
    <source>
        <dbReference type="ARBA" id="ARBA00022679"/>
    </source>
</evidence>
<dbReference type="Gene3D" id="3.10.10.10">
    <property type="entry name" value="HIV Type 1 Reverse Transcriptase, subunit A, domain 1"/>
    <property type="match status" value="1"/>
</dbReference>
<feature type="domain" description="Integrase catalytic" evidence="8">
    <location>
        <begin position="918"/>
        <end position="1082"/>
    </location>
</feature>
<dbReference type="InterPro" id="IPR043128">
    <property type="entry name" value="Rev_trsase/Diguanyl_cyclase"/>
</dbReference>
<dbReference type="Pfam" id="PF17921">
    <property type="entry name" value="Integrase_H2C2"/>
    <property type="match status" value="1"/>
</dbReference>
<dbReference type="Gene3D" id="1.10.340.70">
    <property type="match status" value="1"/>
</dbReference>
<dbReference type="GO" id="GO:0016787">
    <property type="term" value="F:hydrolase activity"/>
    <property type="evidence" value="ECO:0007669"/>
    <property type="project" value="UniProtKB-KW"/>
</dbReference>
<dbReference type="CDD" id="cd01647">
    <property type="entry name" value="RT_LTR"/>
    <property type="match status" value="1"/>
</dbReference>
<name>A0A8H6Z7I7_9AGAR</name>
<dbReference type="GO" id="GO:0004519">
    <property type="term" value="F:endonuclease activity"/>
    <property type="evidence" value="ECO:0007669"/>
    <property type="project" value="UniProtKB-KW"/>
</dbReference>
<dbReference type="GO" id="GO:0003964">
    <property type="term" value="F:RNA-directed DNA polymerase activity"/>
    <property type="evidence" value="ECO:0007669"/>
    <property type="project" value="UniProtKB-KW"/>
</dbReference>
<dbReference type="InterPro" id="IPR001584">
    <property type="entry name" value="Integrase_cat-core"/>
</dbReference>
<dbReference type="InterPro" id="IPR012337">
    <property type="entry name" value="RNaseH-like_sf"/>
</dbReference>
<dbReference type="PANTHER" id="PTHR37984:SF5">
    <property type="entry name" value="PROTEIN NYNRIN-LIKE"/>
    <property type="match status" value="1"/>
</dbReference>
<evidence type="ECO:0000313" key="9">
    <source>
        <dbReference type="EMBL" id="KAF7372202.1"/>
    </source>
</evidence>
<keyword evidence="1" id="KW-0808">Transferase</keyword>
<gene>
    <name evidence="9" type="ORF">MVEN_00079500</name>
</gene>
<keyword evidence="4" id="KW-0255">Endonuclease</keyword>
<comment type="caution">
    <text evidence="9">The sequence shown here is derived from an EMBL/GenBank/DDBJ whole genome shotgun (WGS) entry which is preliminary data.</text>
</comment>
<proteinExistence type="predicted"/>
<organism evidence="9 10">
    <name type="scientific">Mycena venus</name>
    <dbReference type="NCBI Taxonomy" id="2733690"/>
    <lineage>
        <taxon>Eukaryota</taxon>
        <taxon>Fungi</taxon>
        <taxon>Dikarya</taxon>
        <taxon>Basidiomycota</taxon>
        <taxon>Agaricomycotina</taxon>
        <taxon>Agaricomycetes</taxon>
        <taxon>Agaricomycetidae</taxon>
        <taxon>Agaricales</taxon>
        <taxon>Marasmiineae</taxon>
        <taxon>Mycenaceae</taxon>
        <taxon>Mycena</taxon>
    </lineage>
</organism>
<dbReference type="OrthoDB" id="3235313at2759"/>